<keyword evidence="5" id="KW-0472">Membrane</keyword>
<dbReference type="InterPro" id="IPR001173">
    <property type="entry name" value="Glyco_trans_2-like"/>
</dbReference>
<dbReference type="NCBIfam" id="TIGR04283">
    <property type="entry name" value="glyco_like_mftF"/>
    <property type="match status" value="1"/>
</dbReference>
<dbReference type="Proteomes" id="UP000885830">
    <property type="component" value="Unassembled WGS sequence"/>
</dbReference>
<sequence>MDNMLSILVPTLNAEKYLADSLAPLSAIADEIIISDGGSRDATLRIAVGCGAILAVGQAGRGRQLARAARFSRGDWLLFLHADTVLTGDWHEQIKTHMRTAPDQAAYFRFCLNARGFRARVMEYFVRLRSQVFALPYGDQGLLISRTLYEQIGGYDERLDLFEDVAIIRKLGRKRLKGLSAKACTSAARYEQGGYFRRGLKNLILLRRYFKGASQQDLKKAYYS</sequence>
<dbReference type="Pfam" id="PF00535">
    <property type="entry name" value="Glycos_transf_2"/>
    <property type="match status" value="1"/>
</dbReference>
<name>A0A7C5QXA6_9PROT</name>
<reference evidence="7" key="1">
    <citation type="journal article" date="2020" name="mSystems">
        <title>Genome- and Community-Level Interaction Insights into Carbon Utilization and Element Cycling Functions of Hydrothermarchaeota in Hydrothermal Sediment.</title>
        <authorList>
            <person name="Zhou Z."/>
            <person name="Liu Y."/>
            <person name="Xu W."/>
            <person name="Pan J."/>
            <person name="Luo Z.H."/>
            <person name="Li M."/>
        </authorList>
    </citation>
    <scope>NUCLEOTIDE SEQUENCE [LARGE SCALE GENOMIC DNA]</scope>
    <source>
        <strain evidence="7">HyVt-485</strain>
    </source>
</reference>
<evidence type="ECO:0000256" key="2">
    <source>
        <dbReference type="ARBA" id="ARBA00022475"/>
    </source>
</evidence>
<keyword evidence="4" id="KW-0808">Transferase</keyword>
<evidence type="ECO:0000313" key="7">
    <source>
        <dbReference type="EMBL" id="HHL43822.1"/>
    </source>
</evidence>
<dbReference type="InterPro" id="IPR026461">
    <property type="entry name" value="Trfase_2_rSAM/seldom_assoc"/>
</dbReference>
<proteinExistence type="predicted"/>
<evidence type="ECO:0000259" key="6">
    <source>
        <dbReference type="Pfam" id="PF00535"/>
    </source>
</evidence>
<protein>
    <submittedName>
        <fullName evidence="7">Glycosyltransferase</fullName>
    </submittedName>
</protein>
<evidence type="ECO:0000256" key="1">
    <source>
        <dbReference type="ARBA" id="ARBA00004236"/>
    </source>
</evidence>
<gene>
    <name evidence="7" type="ORF">ENJ42_09400</name>
</gene>
<dbReference type="SUPFAM" id="SSF53448">
    <property type="entry name" value="Nucleotide-diphospho-sugar transferases"/>
    <property type="match status" value="1"/>
</dbReference>
<dbReference type="InterPro" id="IPR029044">
    <property type="entry name" value="Nucleotide-diphossugar_trans"/>
</dbReference>
<keyword evidence="2" id="KW-1003">Cell membrane</keyword>
<dbReference type="AlphaFoldDB" id="A0A7C5QXA6"/>
<keyword evidence="3" id="KW-0328">Glycosyltransferase</keyword>
<evidence type="ECO:0000256" key="5">
    <source>
        <dbReference type="ARBA" id="ARBA00023136"/>
    </source>
</evidence>
<dbReference type="Gene3D" id="3.90.550.10">
    <property type="entry name" value="Spore Coat Polysaccharide Biosynthesis Protein SpsA, Chain A"/>
    <property type="match status" value="1"/>
</dbReference>
<dbReference type="EMBL" id="DRMJ01000492">
    <property type="protein sequence ID" value="HHL43822.1"/>
    <property type="molecule type" value="Genomic_DNA"/>
</dbReference>
<dbReference type="PANTHER" id="PTHR43646:SF2">
    <property type="entry name" value="GLYCOSYLTRANSFERASE 2-LIKE DOMAIN-CONTAINING PROTEIN"/>
    <property type="match status" value="1"/>
</dbReference>
<evidence type="ECO:0000256" key="3">
    <source>
        <dbReference type="ARBA" id="ARBA00022676"/>
    </source>
</evidence>
<dbReference type="PANTHER" id="PTHR43646">
    <property type="entry name" value="GLYCOSYLTRANSFERASE"/>
    <property type="match status" value="1"/>
</dbReference>
<feature type="domain" description="Glycosyltransferase 2-like" evidence="6">
    <location>
        <begin position="6"/>
        <end position="108"/>
    </location>
</feature>
<evidence type="ECO:0000256" key="4">
    <source>
        <dbReference type="ARBA" id="ARBA00022679"/>
    </source>
</evidence>
<dbReference type="GO" id="GO:0005886">
    <property type="term" value="C:plasma membrane"/>
    <property type="evidence" value="ECO:0007669"/>
    <property type="project" value="UniProtKB-SubCell"/>
</dbReference>
<comment type="subcellular location">
    <subcellularLocation>
        <location evidence="1">Cell membrane</location>
    </subcellularLocation>
</comment>
<dbReference type="GO" id="GO:0016757">
    <property type="term" value="F:glycosyltransferase activity"/>
    <property type="evidence" value="ECO:0007669"/>
    <property type="project" value="UniProtKB-KW"/>
</dbReference>
<dbReference type="CDD" id="cd02522">
    <property type="entry name" value="GT_2_like_a"/>
    <property type="match status" value="1"/>
</dbReference>
<accession>A0A7C5QXA6</accession>
<organism evidence="7">
    <name type="scientific">Hellea balneolensis</name>
    <dbReference type="NCBI Taxonomy" id="287478"/>
    <lineage>
        <taxon>Bacteria</taxon>
        <taxon>Pseudomonadati</taxon>
        <taxon>Pseudomonadota</taxon>
        <taxon>Alphaproteobacteria</taxon>
        <taxon>Maricaulales</taxon>
        <taxon>Robiginitomaculaceae</taxon>
        <taxon>Hellea</taxon>
    </lineage>
</organism>
<comment type="caution">
    <text evidence="7">The sequence shown here is derived from an EMBL/GenBank/DDBJ whole genome shotgun (WGS) entry which is preliminary data.</text>
</comment>